<sequence length="209" mass="21787">MKRRLVHASGVGLPLLYLLDFVTWTQLGWLMVGLSAVVAGLETIRLVVGLDWTVFDELTRSYEESNPAGYALYIFSTTAVVLVFRPAIAVPGMLMLAVGDPVSGLLGRTRKAGERKRVSTLAAMFLVCLALGLPFLVPAAGPVVGGVAAAAGAVGATLADGMKPVVAGYVIDDNLSIPPTACLAAAGVLLVVGWELHEVFSPVLPYVAV</sequence>
<organism evidence="2 3">
    <name type="scientific">Halopelagius inordinatus</name>
    <dbReference type="NCBI Taxonomy" id="553467"/>
    <lineage>
        <taxon>Archaea</taxon>
        <taxon>Methanobacteriati</taxon>
        <taxon>Methanobacteriota</taxon>
        <taxon>Stenosarchaea group</taxon>
        <taxon>Halobacteria</taxon>
        <taxon>Halobacteriales</taxon>
        <taxon>Haloferacaceae</taxon>
    </lineage>
</organism>
<keyword evidence="2" id="KW-0418">Kinase</keyword>
<evidence type="ECO:0000313" key="3">
    <source>
        <dbReference type="Proteomes" id="UP000198876"/>
    </source>
</evidence>
<feature type="transmembrane region" description="Helical" evidence="1">
    <location>
        <begin position="70"/>
        <end position="97"/>
    </location>
</feature>
<feature type="transmembrane region" description="Helical" evidence="1">
    <location>
        <begin position="27"/>
        <end position="50"/>
    </location>
</feature>
<feature type="transmembrane region" description="Helical" evidence="1">
    <location>
        <begin position="174"/>
        <end position="194"/>
    </location>
</feature>
<dbReference type="PANTHER" id="PTHR31303:SF1">
    <property type="entry name" value="CTP-DEPENDENT DIACYLGLYCEROL KINASE 1"/>
    <property type="match status" value="1"/>
</dbReference>
<feature type="transmembrane region" description="Helical" evidence="1">
    <location>
        <begin position="143"/>
        <end position="162"/>
    </location>
</feature>
<dbReference type="PANTHER" id="PTHR31303">
    <property type="entry name" value="CTP-DEPENDENT DIACYLGLYCEROL KINASE 1"/>
    <property type="match status" value="1"/>
</dbReference>
<dbReference type="GO" id="GO:0004143">
    <property type="term" value="F:ATP-dependent diacylglycerol kinase activity"/>
    <property type="evidence" value="ECO:0007669"/>
    <property type="project" value="InterPro"/>
</dbReference>
<keyword evidence="2" id="KW-0808">Transferase</keyword>
<keyword evidence="3" id="KW-1185">Reference proteome</keyword>
<accession>A0A1I2LFF4</accession>
<dbReference type="STRING" id="553467.SAMN04488063_0178"/>
<keyword evidence="1" id="KW-0472">Membrane</keyword>
<protein>
    <submittedName>
        <fullName evidence="2">Dolichol kinase</fullName>
    </submittedName>
</protein>
<evidence type="ECO:0000256" key="1">
    <source>
        <dbReference type="SAM" id="Phobius"/>
    </source>
</evidence>
<reference evidence="3" key="1">
    <citation type="submission" date="2016-10" db="EMBL/GenBank/DDBJ databases">
        <authorList>
            <person name="Varghese N."/>
            <person name="Submissions S."/>
        </authorList>
    </citation>
    <scope>NUCLEOTIDE SEQUENCE [LARGE SCALE GENOMIC DNA]</scope>
    <source>
        <strain evidence="3">CGMCC 1.7739</strain>
    </source>
</reference>
<keyword evidence="1" id="KW-1133">Transmembrane helix</keyword>
<name>A0A1I2LFF4_9EURY</name>
<dbReference type="EMBL" id="FOOQ01000001">
    <property type="protein sequence ID" value="SFF76187.1"/>
    <property type="molecule type" value="Genomic_DNA"/>
</dbReference>
<feature type="transmembrane region" description="Helical" evidence="1">
    <location>
        <begin position="118"/>
        <end position="137"/>
    </location>
</feature>
<evidence type="ECO:0000313" key="2">
    <source>
        <dbReference type="EMBL" id="SFF76187.1"/>
    </source>
</evidence>
<dbReference type="InterPro" id="IPR037997">
    <property type="entry name" value="Dgk1-like"/>
</dbReference>
<keyword evidence="1" id="KW-0812">Transmembrane</keyword>
<gene>
    <name evidence="2" type="ORF">SAMN04488063_0178</name>
</gene>
<dbReference type="Proteomes" id="UP000198876">
    <property type="component" value="Unassembled WGS sequence"/>
</dbReference>
<proteinExistence type="predicted"/>
<dbReference type="AlphaFoldDB" id="A0A1I2LFF4"/>